<feature type="region of interest" description="Disordered" evidence="1">
    <location>
        <begin position="50"/>
        <end position="89"/>
    </location>
</feature>
<evidence type="ECO:0008006" key="3">
    <source>
        <dbReference type="Google" id="ProtNLM"/>
    </source>
</evidence>
<evidence type="ECO:0000256" key="1">
    <source>
        <dbReference type="SAM" id="MobiDB-lite"/>
    </source>
</evidence>
<evidence type="ECO:0000313" key="2">
    <source>
        <dbReference type="EMBL" id="CAA9409194.1"/>
    </source>
</evidence>
<proteinExistence type="predicted"/>
<organism evidence="2">
    <name type="scientific">uncultured Nocardioides sp</name>
    <dbReference type="NCBI Taxonomy" id="198441"/>
    <lineage>
        <taxon>Bacteria</taxon>
        <taxon>Bacillati</taxon>
        <taxon>Actinomycetota</taxon>
        <taxon>Actinomycetes</taxon>
        <taxon>Propionibacteriales</taxon>
        <taxon>Nocardioidaceae</taxon>
        <taxon>Nocardioides</taxon>
        <taxon>environmental samples</taxon>
    </lineage>
</organism>
<feature type="compositionally biased region" description="Basic residues" evidence="1">
    <location>
        <begin position="59"/>
        <end position="76"/>
    </location>
</feature>
<accession>A0A6J4PGA2</accession>
<name>A0A6J4PGA2_9ACTN</name>
<protein>
    <recommendedName>
        <fullName evidence="3">Cystathionine gamma-lyase</fullName>
    </recommendedName>
</protein>
<dbReference type="EMBL" id="CADCUN010000276">
    <property type="protein sequence ID" value="CAA9409194.1"/>
    <property type="molecule type" value="Genomic_DNA"/>
</dbReference>
<reference evidence="2" key="1">
    <citation type="submission" date="2020-02" db="EMBL/GenBank/DDBJ databases">
        <authorList>
            <person name="Meier V. D."/>
        </authorList>
    </citation>
    <scope>NUCLEOTIDE SEQUENCE</scope>
    <source>
        <strain evidence="2">AVDCRST_MAG60</strain>
    </source>
</reference>
<sequence length="89" mass="9798">MTQTPATGVRPDKHDFASLSGNSWPVHGGNHMDDTTGAIRTPIVMADSYRLPADPSHDRRPRPRRAGLHARARRQPARAGGEARQARPR</sequence>
<feature type="region of interest" description="Disordered" evidence="1">
    <location>
        <begin position="1"/>
        <end position="36"/>
    </location>
</feature>
<dbReference type="AlphaFoldDB" id="A0A6J4PGA2"/>
<gene>
    <name evidence="2" type="ORF">AVDCRST_MAG60-2567</name>
</gene>